<gene>
    <name evidence="1" type="ORF">SAMN04487958_107152</name>
</gene>
<evidence type="ECO:0000313" key="2">
    <source>
        <dbReference type="Proteomes" id="UP000198505"/>
    </source>
</evidence>
<dbReference type="Proteomes" id="UP000198505">
    <property type="component" value="Unassembled WGS sequence"/>
</dbReference>
<keyword evidence="2" id="KW-1185">Reference proteome</keyword>
<dbReference type="EMBL" id="FOGS01000007">
    <property type="protein sequence ID" value="SES11608.1"/>
    <property type="molecule type" value="Genomic_DNA"/>
</dbReference>
<dbReference type="AlphaFoldDB" id="A0A1H9UQI5"/>
<reference evidence="2" key="1">
    <citation type="submission" date="2016-10" db="EMBL/GenBank/DDBJ databases">
        <authorList>
            <person name="Varghese N."/>
            <person name="Submissions S."/>
        </authorList>
    </citation>
    <scope>NUCLEOTIDE SEQUENCE [LARGE SCALE GENOMIC DNA]</scope>
    <source>
        <strain evidence="2">CGMCC 1.6495</strain>
    </source>
</reference>
<organism evidence="1 2">
    <name type="scientific">Vreelandella subterranea</name>
    <dbReference type="NCBI Taxonomy" id="416874"/>
    <lineage>
        <taxon>Bacteria</taxon>
        <taxon>Pseudomonadati</taxon>
        <taxon>Pseudomonadota</taxon>
        <taxon>Gammaproteobacteria</taxon>
        <taxon>Oceanospirillales</taxon>
        <taxon>Halomonadaceae</taxon>
        <taxon>Vreelandella</taxon>
    </lineage>
</organism>
<protein>
    <submittedName>
        <fullName evidence="1">Uncharacterized protein</fullName>
    </submittedName>
</protein>
<dbReference type="STRING" id="416874.SAMN04487958_107152"/>
<name>A0A1H9UQI5_9GAMM</name>
<accession>A0A1H9UQI5</accession>
<sequence>MSDNTHAAMCVYCGETIIYDTRQVTDMADAHAKIVAHDQQCPKNPLVARIAEVEDREAALAAHLDRLKKIFMSGSDDEQIGEALHDTPFVSLSLRDALKQAEALELVKFQSGPDENTPQEDDFDAGWDAAFELLGQRAKELRQQAEGLQVGKQRNYENCTLECGAYGTYCKCKDECHQ</sequence>
<evidence type="ECO:0000313" key="1">
    <source>
        <dbReference type="EMBL" id="SES11608.1"/>
    </source>
</evidence>
<proteinExistence type="predicted"/>
<dbReference type="RefSeq" id="WP_092828071.1">
    <property type="nucleotide sequence ID" value="NZ_FOGS01000007.1"/>
</dbReference>